<feature type="compositionally biased region" description="Basic residues" evidence="4">
    <location>
        <begin position="307"/>
        <end position="317"/>
    </location>
</feature>
<protein>
    <recommendedName>
        <fullName evidence="5">Ubiquitin-like protease family profile domain-containing protein</fullName>
    </recommendedName>
</protein>
<feature type="compositionally biased region" description="Pro residues" evidence="4">
    <location>
        <begin position="701"/>
        <end position="711"/>
    </location>
</feature>
<feature type="region of interest" description="Disordered" evidence="4">
    <location>
        <begin position="584"/>
        <end position="620"/>
    </location>
</feature>
<dbReference type="SUPFAM" id="SSF54001">
    <property type="entry name" value="Cysteine proteinases"/>
    <property type="match status" value="1"/>
</dbReference>
<feature type="non-terminal residue" evidence="6">
    <location>
        <position position="1"/>
    </location>
</feature>
<name>A0ABQ7XT64_BRANA</name>
<proteinExistence type="inferred from homology"/>
<comment type="similarity">
    <text evidence="1">Belongs to the peptidase C48 family.</text>
</comment>
<dbReference type="Pfam" id="PF02902">
    <property type="entry name" value="Peptidase_C48"/>
    <property type="match status" value="1"/>
</dbReference>
<dbReference type="PROSITE" id="PS50600">
    <property type="entry name" value="ULP_PROTEASE"/>
    <property type="match status" value="1"/>
</dbReference>
<feature type="region of interest" description="Disordered" evidence="4">
    <location>
        <begin position="400"/>
        <end position="511"/>
    </location>
</feature>
<evidence type="ECO:0000256" key="4">
    <source>
        <dbReference type="SAM" id="MobiDB-lite"/>
    </source>
</evidence>
<dbReference type="EMBL" id="JAGKQM010000019">
    <property type="protein sequence ID" value="KAH0859145.1"/>
    <property type="molecule type" value="Genomic_DNA"/>
</dbReference>
<evidence type="ECO:0000259" key="5">
    <source>
        <dbReference type="PROSITE" id="PS50600"/>
    </source>
</evidence>
<dbReference type="Proteomes" id="UP000824890">
    <property type="component" value="Unassembled WGS sequence"/>
</dbReference>
<keyword evidence="2" id="KW-0645">Protease</keyword>
<accession>A0ABQ7XT64</accession>
<comment type="caution">
    <text evidence="6">The sequence shown here is derived from an EMBL/GenBank/DDBJ whole genome shotgun (WGS) entry which is preliminary data.</text>
</comment>
<evidence type="ECO:0000313" key="6">
    <source>
        <dbReference type="EMBL" id="KAH0859145.1"/>
    </source>
</evidence>
<feature type="region of interest" description="Disordered" evidence="4">
    <location>
        <begin position="672"/>
        <end position="732"/>
    </location>
</feature>
<dbReference type="InterPro" id="IPR038765">
    <property type="entry name" value="Papain-like_cys_pep_sf"/>
</dbReference>
<evidence type="ECO:0000313" key="7">
    <source>
        <dbReference type="Proteomes" id="UP000824890"/>
    </source>
</evidence>
<dbReference type="Gene3D" id="3.40.395.10">
    <property type="entry name" value="Adenoviral Proteinase, Chain A"/>
    <property type="match status" value="1"/>
</dbReference>
<feature type="compositionally biased region" description="Basic and acidic residues" evidence="4">
    <location>
        <begin position="63"/>
        <end position="73"/>
    </location>
</feature>
<keyword evidence="7" id="KW-1185">Reference proteome</keyword>
<organism evidence="6 7">
    <name type="scientific">Brassica napus</name>
    <name type="common">Rape</name>
    <dbReference type="NCBI Taxonomy" id="3708"/>
    <lineage>
        <taxon>Eukaryota</taxon>
        <taxon>Viridiplantae</taxon>
        <taxon>Streptophyta</taxon>
        <taxon>Embryophyta</taxon>
        <taxon>Tracheophyta</taxon>
        <taxon>Spermatophyta</taxon>
        <taxon>Magnoliopsida</taxon>
        <taxon>eudicotyledons</taxon>
        <taxon>Gunneridae</taxon>
        <taxon>Pentapetalae</taxon>
        <taxon>rosids</taxon>
        <taxon>malvids</taxon>
        <taxon>Brassicales</taxon>
        <taxon>Brassicaceae</taxon>
        <taxon>Brassiceae</taxon>
        <taxon>Brassica</taxon>
    </lineage>
</organism>
<dbReference type="PANTHER" id="PTHR48449">
    <property type="entry name" value="DUF1985 DOMAIN-CONTAINING PROTEIN"/>
    <property type="match status" value="1"/>
</dbReference>
<feature type="compositionally biased region" description="Polar residues" evidence="4">
    <location>
        <begin position="427"/>
        <end position="464"/>
    </location>
</feature>
<evidence type="ECO:0000256" key="3">
    <source>
        <dbReference type="ARBA" id="ARBA00022801"/>
    </source>
</evidence>
<sequence length="972" mass="108607">NPNPFLPMNPMNPVTPMNPNLVFTFGFLVRRTDFAYLFHRQTSPVLDTRFPVHRQTPNGTPDHNQKDANKQKGAHKDLLWQKIVGKYDNITIADLADELEHDHQMDEWRRIWLALIIILDGVLIASQQIFRPTLRYVPMLDDVDASSNSLGGVNPQTRNIPMLLSKIPAPLNDQTIMELTEPNLPNHPSIELDAVLQLRVTPLIPVIRGPHTGWGVWPKDKTDDKLCGPEEIARSLFSCLLQYRKNPSTRNTLFRGKGRSLRSNLTKRGKKLQYLQIKGVAHACKPRITGLEATVAKLGASNERLKQKLHRKRKRSRATSLLPQFVVAHRRKSAPQAPQTNDLPGDDHHDSPNSKRRKTKQVSDGILGSGSSILSQYRAQHCASRRIDFKNHVFTDHLSVDHPSADHKSSPHHFPGPHSPLSHSHNQRSTPFLATDHNSSYHQINPHQSPDHQSPNHQTHNHPSPASVVDPLDHAPPIHVHPTTTTSDPPAPDHNSPLPAFSLAQNSPTMKTSTELSPLFTAVTSPKHPLPPAHALSPQGTLSQQYAPIGTLPQFDATALNKPSSQSSPSHALMYSPIPLFNPTPAATTPPTISPNPLFTPPPGLTTTPTSSPNKPAGFSTHYSTPNAFAATASFKGSTSRLIYQDPTNEHGVGEASDSSPDKTVRRVVDELNAQTSVPEVCELSDSSPARKTKDHHPTNFPQPPGFPPLPSGHSSTGGSMGHFRKNHGNQQKSVRHITDLLHTVPSTFSLINYLFFFTMYISFHVTPSKLDFSNQFLLQLATPSQWTDSLHMAVLMHILDMHHKDVLLMENATFMPPTLTSLMQSKDRQFQAAVKKDKIRWDHRADRHWVGLAIDLRAGHVDVLDSLPSLYDEEDVQRFLRPILQMLPYLIRYLVKNNSRDLSPFTCQRRTGTYENTRSGDCGPVCAKFMELHLFGDPYPHMSGLTDAMVDKFRQQYAMEAYKTIVLPAYY</sequence>
<gene>
    <name evidence="6" type="ORF">HID58_087406</name>
</gene>
<feature type="region of interest" description="Disordered" evidence="4">
    <location>
        <begin position="306"/>
        <end position="368"/>
    </location>
</feature>
<evidence type="ECO:0000256" key="2">
    <source>
        <dbReference type="ARBA" id="ARBA00022670"/>
    </source>
</evidence>
<dbReference type="PANTHER" id="PTHR48449:SF1">
    <property type="entry name" value="DUF1985 DOMAIN-CONTAINING PROTEIN"/>
    <property type="match status" value="1"/>
</dbReference>
<feature type="compositionally biased region" description="Pro residues" evidence="4">
    <location>
        <begin position="592"/>
        <end position="604"/>
    </location>
</feature>
<dbReference type="InterPro" id="IPR003653">
    <property type="entry name" value="Peptidase_C48_C"/>
</dbReference>
<feature type="region of interest" description="Disordered" evidence="4">
    <location>
        <begin position="49"/>
        <end position="73"/>
    </location>
</feature>
<reference evidence="6 7" key="1">
    <citation type="submission" date="2021-05" db="EMBL/GenBank/DDBJ databases">
        <title>Genome Assembly of Synthetic Allotetraploid Brassica napus Reveals Homoeologous Exchanges between Subgenomes.</title>
        <authorList>
            <person name="Davis J.T."/>
        </authorList>
    </citation>
    <scope>NUCLEOTIDE SEQUENCE [LARGE SCALE GENOMIC DNA]</scope>
    <source>
        <strain evidence="7">cv. Da-Ae</strain>
        <tissue evidence="6">Seedling</tissue>
    </source>
</reference>
<feature type="compositionally biased region" description="Basic and acidic residues" evidence="4">
    <location>
        <begin position="400"/>
        <end position="409"/>
    </location>
</feature>
<feature type="region of interest" description="Disordered" evidence="4">
    <location>
        <begin position="644"/>
        <end position="663"/>
    </location>
</feature>
<feature type="domain" description="Ubiquitin-like protease family profile" evidence="5">
    <location>
        <begin position="771"/>
        <end position="934"/>
    </location>
</feature>
<evidence type="ECO:0000256" key="1">
    <source>
        <dbReference type="ARBA" id="ARBA00005234"/>
    </source>
</evidence>
<feature type="compositionally biased region" description="Low complexity" evidence="4">
    <location>
        <begin position="605"/>
        <end position="614"/>
    </location>
</feature>
<keyword evidence="3" id="KW-0378">Hydrolase</keyword>